<feature type="non-terminal residue" evidence="5">
    <location>
        <position position="457"/>
    </location>
</feature>
<dbReference type="InterPro" id="IPR031437">
    <property type="entry name" value="Ig_TMEM132_4th"/>
</dbReference>
<evidence type="ECO:0000313" key="5">
    <source>
        <dbReference type="EMBL" id="NXK73845.1"/>
    </source>
</evidence>
<dbReference type="AlphaFoldDB" id="A0A7L0LZ10"/>
<dbReference type="InterPro" id="IPR031435">
    <property type="entry name" value="TMEM132_N"/>
</dbReference>
<protein>
    <submittedName>
        <fullName evidence="5">T132A protein</fullName>
    </submittedName>
</protein>
<dbReference type="InterPro" id="IPR026307">
    <property type="entry name" value="TMEM132"/>
</dbReference>
<dbReference type="Pfam" id="PF23039">
    <property type="entry name" value="TMEM132_3rd"/>
    <property type="match status" value="1"/>
</dbReference>
<feature type="domain" description="Transmembrane protein family 132 fourth" evidence="2">
    <location>
        <begin position="356"/>
        <end position="433"/>
    </location>
</feature>
<dbReference type="InterPro" id="IPR055422">
    <property type="entry name" value="Ig_TMEM132_2nd"/>
</dbReference>
<feature type="non-terminal residue" evidence="5">
    <location>
        <position position="1"/>
    </location>
</feature>
<dbReference type="Pfam" id="PF16070">
    <property type="entry name" value="Ig_TMEM132_4th"/>
    <property type="match status" value="1"/>
</dbReference>
<feature type="domain" description="Transmembrane protein TMEM132 second Ig-like" evidence="4">
    <location>
        <begin position="80"/>
        <end position="156"/>
    </location>
</feature>
<reference evidence="5 6" key="1">
    <citation type="submission" date="2019-09" db="EMBL/GenBank/DDBJ databases">
        <title>Bird 10,000 Genomes (B10K) Project - Family phase.</title>
        <authorList>
            <person name="Zhang G."/>
        </authorList>
    </citation>
    <scope>NUCLEOTIDE SEQUENCE [LARGE SCALE GENOMIC DNA]</scope>
    <source>
        <strain evidence="5">B10K-DU-001-46</strain>
        <tissue evidence="5">Muscle</tissue>
    </source>
</reference>
<dbReference type="EMBL" id="VXAR01002880">
    <property type="protein sequence ID" value="NXK73845.1"/>
    <property type="molecule type" value="Genomic_DNA"/>
</dbReference>
<organism evidence="5 6">
    <name type="scientific">Amazona guildingii</name>
    <dbReference type="NCBI Taxonomy" id="175529"/>
    <lineage>
        <taxon>Eukaryota</taxon>
        <taxon>Metazoa</taxon>
        <taxon>Chordata</taxon>
        <taxon>Craniata</taxon>
        <taxon>Vertebrata</taxon>
        <taxon>Euteleostomi</taxon>
        <taxon>Archelosauria</taxon>
        <taxon>Archosauria</taxon>
        <taxon>Dinosauria</taxon>
        <taxon>Saurischia</taxon>
        <taxon>Theropoda</taxon>
        <taxon>Coelurosauria</taxon>
        <taxon>Aves</taxon>
        <taxon>Neognathae</taxon>
        <taxon>Neoaves</taxon>
        <taxon>Telluraves</taxon>
        <taxon>Australaves</taxon>
        <taxon>Psittaciformes</taxon>
        <taxon>Psittacidae</taxon>
        <taxon>Amazona</taxon>
    </lineage>
</organism>
<dbReference type="PANTHER" id="PTHR13388:SF9">
    <property type="entry name" value="TRANSMEMBRANE PROTEIN 132A"/>
    <property type="match status" value="1"/>
</dbReference>
<feature type="domain" description="Transmembrane protein TMEM132 cohesin-like" evidence="3">
    <location>
        <begin position="201"/>
        <end position="349"/>
    </location>
</feature>
<dbReference type="PANTHER" id="PTHR13388">
    <property type="entry name" value="DETONATOR, ISOFORM E"/>
    <property type="match status" value="1"/>
</dbReference>
<evidence type="ECO:0000259" key="3">
    <source>
        <dbReference type="Pfam" id="PF23039"/>
    </source>
</evidence>
<comment type="caution">
    <text evidence="5">The sequence shown here is derived from an EMBL/GenBank/DDBJ whole genome shotgun (WGS) entry which is preliminary data.</text>
</comment>
<evidence type="ECO:0000313" key="6">
    <source>
        <dbReference type="Proteomes" id="UP000531168"/>
    </source>
</evidence>
<dbReference type="InterPro" id="IPR055421">
    <property type="entry name" value="TMEM132_3rd"/>
</dbReference>
<evidence type="ECO:0000259" key="1">
    <source>
        <dbReference type="Pfam" id="PF15705"/>
    </source>
</evidence>
<evidence type="ECO:0000259" key="2">
    <source>
        <dbReference type="Pfam" id="PF16070"/>
    </source>
</evidence>
<gene>
    <name evidence="5" type="primary">Tmem132a_0</name>
    <name evidence="5" type="ORF">AMAGUI_R14643</name>
</gene>
<keyword evidence="6" id="KW-1185">Reference proteome</keyword>
<dbReference type="GO" id="GO:0005783">
    <property type="term" value="C:endoplasmic reticulum"/>
    <property type="evidence" value="ECO:0007669"/>
    <property type="project" value="TreeGrafter"/>
</dbReference>
<dbReference type="Pfam" id="PF23481">
    <property type="entry name" value="Ig_TMEM132_2nd"/>
    <property type="match status" value="1"/>
</dbReference>
<evidence type="ECO:0000259" key="4">
    <source>
        <dbReference type="Pfam" id="PF23481"/>
    </source>
</evidence>
<proteinExistence type="predicted"/>
<dbReference type="Pfam" id="PF15705">
    <property type="entry name" value="TMEM132_N"/>
    <property type="match status" value="1"/>
</dbReference>
<accession>A0A7L0LZ10</accession>
<feature type="domain" description="Transmembrane protein TMEM132 N-terminal" evidence="1">
    <location>
        <begin position="10"/>
        <end position="71"/>
    </location>
</feature>
<sequence length="457" mass="50544">PPDPVYLPAELELLGVPEYYRLQRADQDVPTNTSMDTRTETFLVLRHSPGTQPLLQATYPPFSTRQEVPMEKEHGEAWAVRAVFIESSVSPAEPFARVLFHLMERDHAEDQDLPCVTLHAHHRGRVAHGSCHLQAPLGACVVELEIPSRWFSPEPPEPAELHYSVTGSRECRGGSRERGRAGDARRYLGPLELRVAEAVRWQEVRLDDKVLLRVPDATLRPGHRFTATIALRHNFTADHLVLRIKAKKGLQVVGARAGVPGAWTTQVERSRGPKHSTVVVTCWRSGDARGGSRVADSTAFLHLDVAVENGTGGLAPARPLTWQVEYPGQDPEAQKDKLVWEIQVSERDVRALVPLVQVVPVKLVAVEAGGGITELPEPPGCESADKQVLQVSDGCDAVFVGGKESRGARGARVDFWCRRLHSSLRFTVWAPLLPLRVQLRDTALEQVRGWRLPGGTE</sequence>
<dbReference type="Proteomes" id="UP000531168">
    <property type="component" value="Unassembled WGS sequence"/>
</dbReference>
<name>A0A7L0LZ10_9PSIT</name>